<gene>
    <name evidence="3" type="ordered locus">SAR116_2251</name>
</gene>
<name>D5BP60_PUNMI</name>
<dbReference type="KEGG" id="apb:SAR116_2251"/>
<evidence type="ECO:0000259" key="2">
    <source>
        <dbReference type="Pfam" id="PF17289"/>
    </source>
</evidence>
<evidence type="ECO:0000313" key="4">
    <source>
        <dbReference type="Proteomes" id="UP000007460"/>
    </source>
</evidence>
<dbReference type="OrthoDB" id="4519042at2"/>
<dbReference type="EMBL" id="CP001751">
    <property type="protein sequence ID" value="ADE40494.1"/>
    <property type="molecule type" value="Genomic_DNA"/>
</dbReference>
<reference evidence="3 4" key="1">
    <citation type="journal article" date="2010" name="J. Bacteriol.">
        <title>Complete genome sequence of "Candidatus Puniceispirillum marinum" IMCC1322, a representative of the SAR116 clade in the Alphaproteobacteria.</title>
        <authorList>
            <person name="Oh H.M."/>
            <person name="Kwon K.K."/>
            <person name="Kang I."/>
            <person name="Kang S.G."/>
            <person name="Lee J.H."/>
            <person name="Kim S.J."/>
            <person name="Cho J.C."/>
        </authorList>
    </citation>
    <scope>NUCLEOTIDE SEQUENCE [LARGE SCALE GENOMIC DNA]</scope>
    <source>
        <strain evidence="3 4">IMCC1322</strain>
    </source>
</reference>
<feature type="domain" description="Terminase large subunit gp17-like C-terminal" evidence="2">
    <location>
        <begin position="297"/>
        <end position="440"/>
    </location>
</feature>
<dbReference type="eggNOG" id="COG5323">
    <property type="taxonomic scope" value="Bacteria"/>
</dbReference>
<evidence type="ECO:0000256" key="1">
    <source>
        <dbReference type="ARBA" id="ARBA00022612"/>
    </source>
</evidence>
<accession>D5BP60</accession>
<dbReference type="InterPro" id="IPR035421">
    <property type="entry name" value="Terminase_6C"/>
</dbReference>
<dbReference type="STRING" id="488538.SAR116_2251"/>
<sequence>MTAGCYEADRPIRTRTVLTHYDQPLKKSWIDSLIRLPKTDRTAFIDGLAPEQINLLLYEWQLWARPKQLPPAGDWRVWLLMAGRGFGKTRAGAEWIRWLAQSGRARRIALVGETFDDARQVMVEGASGILSVCPNWARPAWRAGQRTLIWPSGTIARCYSADDPEQLRGPEFDYGWADEIAKWRYPSAWDNLMLALRIGKSPQCIATTTPRPVRWLADLAAAEDTVLVQGASRENAANLSPAFMAAMHRRFGDSYLARQELEGIMMSNLPDALWCRNDILRLHRPMPKRHRFIRIVIGVDPAMGGGDETGIITAGKDQDGHIWILADDSLHATPDRWAVQIQRVFRQWRADSVIAEINQGGSLIRTLLAQAGCALPVREVRAMRSKSIRAEPVAAAYARGDVSHAGQFGALEDQMCACVPGQRQTPSPDRLDAMVWAVNALLGGIETATKEMAF</sequence>
<protein>
    <recommendedName>
        <fullName evidence="2">Terminase large subunit gp17-like C-terminal domain-containing protein</fullName>
    </recommendedName>
</protein>
<dbReference type="Pfam" id="PF03237">
    <property type="entry name" value="Terminase_6N"/>
    <property type="match status" value="1"/>
</dbReference>
<keyword evidence="4" id="KW-1185">Reference proteome</keyword>
<dbReference type="Gene3D" id="3.30.420.240">
    <property type="match status" value="1"/>
</dbReference>
<organism evidence="3 4">
    <name type="scientific">Puniceispirillum marinum (strain IMCC1322)</name>
    <dbReference type="NCBI Taxonomy" id="488538"/>
    <lineage>
        <taxon>Bacteria</taxon>
        <taxon>Pseudomonadati</taxon>
        <taxon>Pseudomonadota</taxon>
        <taxon>Alphaproteobacteria</taxon>
        <taxon>Candidatus Puniceispirillales</taxon>
        <taxon>Candidatus Puniceispirillaceae</taxon>
        <taxon>Candidatus Puniceispirillum</taxon>
    </lineage>
</organism>
<dbReference type="AlphaFoldDB" id="D5BP60"/>
<dbReference type="Gene3D" id="3.40.50.300">
    <property type="entry name" value="P-loop containing nucleotide triphosphate hydrolases"/>
    <property type="match status" value="1"/>
</dbReference>
<dbReference type="InterPro" id="IPR027417">
    <property type="entry name" value="P-loop_NTPase"/>
</dbReference>
<dbReference type="Pfam" id="PF17289">
    <property type="entry name" value="Terminase_6C"/>
    <property type="match status" value="1"/>
</dbReference>
<proteinExistence type="predicted"/>
<dbReference type="HOGENOM" id="CLU_034922_0_0_5"/>
<dbReference type="Proteomes" id="UP000007460">
    <property type="component" value="Chromosome"/>
</dbReference>
<evidence type="ECO:0000313" key="3">
    <source>
        <dbReference type="EMBL" id="ADE40494.1"/>
    </source>
</evidence>
<keyword evidence="1" id="KW-1188">Viral release from host cell</keyword>